<name>A0A398CMG0_9BACL</name>
<evidence type="ECO:0000256" key="1">
    <source>
        <dbReference type="ARBA" id="ARBA00023015"/>
    </source>
</evidence>
<dbReference type="Pfam" id="PF02311">
    <property type="entry name" value="AraC_binding"/>
    <property type="match status" value="1"/>
</dbReference>
<dbReference type="Pfam" id="PF12833">
    <property type="entry name" value="HTH_18"/>
    <property type="match status" value="1"/>
</dbReference>
<dbReference type="RefSeq" id="WP_119150457.1">
    <property type="nucleotide sequence ID" value="NZ_JBHSOV010000048.1"/>
</dbReference>
<dbReference type="PROSITE" id="PS00041">
    <property type="entry name" value="HTH_ARAC_FAMILY_1"/>
    <property type="match status" value="1"/>
</dbReference>
<dbReference type="AlphaFoldDB" id="A0A398CMG0"/>
<dbReference type="OrthoDB" id="9791615at2"/>
<evidence type="ECO:0000259" key="4">
    <source>
        <dbReference type="PROSITE" id="PS01124"/>
    </source>
</evidence>
<dbReference type="EMBL" id="QXJM01000039">
    <property type="protein sequence ID" value="RIE02419.1"/>
    <property type="molecule type" value="Genomic_DNA"/>
</dbReference>
<sequence>MADQSVLQTLRLNYLFSERYSFPVNWKYFESTIPYAMIRLICKGQATFVIDDRVYRLEKDDVVYIPQGCKLACEAHSDDFTFISIRFTAAFPSSDIDMWSKLVGYDMKIQCKDPQILYYFNCIIREKDSSKQGKFLLLRGYLELILAYLIDSSEQSGTPTIRTPRSVPQENKSNNRVQWIADYMISHYDKSLSIEELSKMANMSSATLRRLFKQHTGKTPSDFLLELRMAVAAKRIVETDERISDIAYKVGIQDPNYFTRVFKKNFGVTPYTYRERVKGL</sequence>
<dbReference type="Proteomes" id="UP000266340">
    <property type="component" value="Unassembled WGS sequence"/>
</dbReference>
<dbReference type="PANTHER" id="PTHR43280:SF28">
    <property type="entry name" value="HTH-TYPE TRANSCRIPTIONAL ACTIVATOR RHAS"/>
    <property type="match status" value="1"/>
</dbReference>
<dbReference type="GO" id="GO:0003700">
    <property type="term" value="F:DNA-binding transcription factor activity"/>
    <property type="evidence" value="ECO:0007669"/>
    <property type="project" value="InterPro"/>
</dbReference>
<dbReference type="SMART" id="SM00342">
    <property type="entry name" value="HTH_ARAC"/>
    <property type="match status" value="1"/>
</dbReference>
<dbReference type="InterPro" id="IPR020449">
    <property type="entry name" value="Tscrpt_reg_AraC-type_HTH"/>
</dbReference>
<dbReference type="PROSITE" id="PS01124">
    <property type="entry name" value="HTH_ARAC_FAMILY_2"/>
    <property type="match status" value="1"/>
</dbReference>
<reference evidence="5 6" key="1">
    <citation type="submission" date="2018-09" db="EMBL/GenBank/DDBJ databases">
        <title>Cohnella cavernae sp. nov., isolated from a karst cave.</title>
        <authorList>
            <person name="Zhu H."/>
        </authorList>
    </citation>
    <scope>NUCLEOTIDE SEQUENCE [LARGE SCALE GENOMIC DNA]</scope>
    <source>
        <strain evidence="5 6">K2E09-144</strain>
    </source>
</reference>
<evidence type="ECO:0000256" key="3">
    <source>
        <dbReference type="ARBA" id="ARBA00023163"/>
    </source>
</evidence>
<dbReference type="InterPro" id="IPR014710">
    <property type="entry name" value="RmlC-like_jellyroll"/>
</dbReference>
<dbReference type="SUPFAM" id="SSF51215">
    <property type="entry name" value="Regulatory protein AraC"/>
    <property type="match status" value="1"/>
</dbReference>
<evidence type="ECO:0000313" key="6">
    <source>
        <dbReference type="Proteomes" id="UP000266340"/>
    </source>
</evidence>
<dbReference type="SUPFAM" id="SSF46689">
    <property type="entry name" value="Homeodomain-like"/>
    <property type="match status" value="2"/>
</dbReference>
<keyword evidence="6" id="KW-1185">Reference proteome</keyword>
<dbReference type="PRINTS" id="PR00032">
    <property type="entry name" value="HTHARAC"/>
</dbReference>
<evidence type="ECO:0000256" key="2">
    <source>
        <dbReference type="ARBA" id="ARBA00023125"/>
    </source>
</evidence>
<dbReference type="Gene3D" id="2.60.120.10">
    <property type="entry name" value="Jelly Rolls"/>
    <property type="match status" value="1"/>
</dbReference>
<dbReference type="InterPro" id="IPR003313">
    <property type="entry name" value="AraC-bd"/>
</dbReference>
<evidence type="ECO:0000313" key="5">
    <source>
        <dbReference type="EMBL" id="RIE02419.1"/>
    </source>
</evidence>
<keyword evidence="3" id="KW-0804">Transcription</keyword>
<dbReference type="InterPro" id="IPR037923">
    <property type="entry name" value="HTH-like"/>
</dbReference>
<proteinExistence type="predicted"/>
<dbReference type="Gene3D" id="1.10.10.60">
    <property type="entry name" value="Homeodomain-like"/>
    <property type="match status" value="2"/>
</dbReference>
<organism evidence="5 6">
    <name type="scientific">Cohnella faecalis</name>
    <dbReference type="NCBI Taxonomy" id="2315694"/>
    <lineage>
        <taxon>Bacteria</taxon>
        <taxon>Bacillati</taxon>
        <taxon>Bacillota</taxon>
        <taxon>Bacilli</taxon>
        <taxon>Bacillales</taxon>
        <taxon>Paenibacillaceae</taxon>
        <taxon>Cohnella</taxon>
    </lineage>
</organism>
<dbReference type="InterPro" id="IPR018062">
    <property type="entry name" value="HTH_AraC-typ_CS"/>
</dbReference>
<dbReference type="GO" id="GO:0043565">
    <property type="term" value="F:sequence-specific DNA binding"/>
    <property type="evidence" value="ECO:0007669"/>
    <property type="project" value="InterPro"/>
</dbReference>
<gene>
    <name evidence="5" type="ORF">D3H35_17075</name>
</gene>
<accession>A0A398CMG0</accession>
<dbReference type="InterPro" id="IPR018060">
    <property type="entry name" value="HTH_AraC"/>
</dbReference>
<dbReference type="PANTHER" id="PTHR43280">
    <property type="entry name" value="ARAC-FAMILY TRANSCRIPTIONAL REGULATOR"/>
    <property type="match status" value="1"/>
</dbReference>
<keyword evidence="1" id="KW-0805">Transcription regulation</keyword>
<keyword evidence="2" id="KW-0238">DNA-binding</keyword>
<protein>
    <submittedName>
        <fullName evidence="5">AraC family transcriptional regulator</fullName>
    </submittedName>
</protein>
<comment type="caution">
    <text evidence="5">The sequence shown here is derived from an EMBL/GenBank/DDBJ whole genome shotgun (WGS) entry which is preliminary data.</text>
</comment>
<feature type="domain" description="HTH araC/xylS-type" evidence="4">
    <location>
        <begin position="178"/>
        <end position="276"/>
    </location>
</feature>
<dbReference type="InterPro" id="IPR009057">
    <property type="entry name" value="Homeodomain-like_sf"/>
</dbReference>